<feature type="region of interest" description="Disordered" evidence="3">
    <location>
        <begin position="379"/>
        <end position="399"/>
    </location>
</feature>
<evidence type="ECO:0000313" key="5">
    <source>
        <dbReference type="EMBL" id="TCD62048.1"/>
    </source>
</evidence>
<dbReference type="AlphaFoldDB" id="A0A4R0REF9"/>
<evidence type="ECO:0000256" key="1">
    <source>
        <dbReference type="ARBA" id="ARBA00008421"/>
    </source>
</evidence>
<reference evidence="5 6" key="1">
    <citation type="submission" date="2018-11" db="EMBL/GenBank/DDBJ databases">
        <title>Genome assembly of Steccherinum ochraceum LE-BIN_3174, the white-rot fungus of the Steccherinaceae family (The Residual Polyporoid clade, Polyporales, Basidiomycota).</title>
        <authorList>
            <person name="Fedorova T.V."/>
            <person name="Glazunova O.A."/>
            <person name="Landesman E.O."/>
            <person name="Moiseenko K.V."/>
            <person name="Psurtseva N.V."/>
            <person name="Savinova O.S."/>
            <person name="Shakhova N.V."/>
            <person name="Tyazhelova T.V."/>
            <person name="Vasina D.V."/>
        </authorList>
    </citation>
    <scope>NUCLEOTIDE SEQUENCE [LARGE SCALE GENOMIC DNA]</scope>
    <source>
        <strain evidence="5 6">LE-BIN_3174</strain>
    </source>
</reference>
<feature type="region of interest" description="Disordered" evidence="3">
    <location>
        <begin position="1"/>
        <end position="34"/>
    </location>
</feature>
<dbReference type="InterPro" id="IPR038096">
    <property type="entry name" value="TEA/ATTS_sf"/>
</dbReference>
<evidence type="ECO:0000256" key="3">
    <source>
        <dbReference type="SAM" id="MobiDB-lite"/>
    </source>
</evidence>
<dbReference type="SMART" id="SM00426">
    <property type="entry name" value="TEA"/>
    <property type="match status" value="1"/>
</dbReference>
<feature type="compositionally biased region" description="Basic residues" evidence="3">
    <location>
        <begin position="379"/>
        <end position="395"/>
    </location>
</feature>
<protein>
    <recommendedName>
        <fullName evidence="4">TEA domain-containing protein</fullName>
    </recommendedName>
</protein>
<evidence type="ECO:0000313" key="6">
    <source>
        <dbReference type="Proteomes" id="UP000292702"/>
    </source>
</evidence>
<dbReference type="EMBL" id="RWJN01000407">
    <property type="protein sequence ID" value="TCD62048.1"/>
    <property type="molecule type" value="Genomic_DNA"/>
</dbReference>
<dbReference type="GO" id="GO:0003700">
    <property type="term" value="F:DNA-binding transcription factor activity"/>
    <property type="evidence" value="ECO:0007669"/>
    <property type="project" value="InterPro"/>
</dbReference>
<dbReference type="STRING" id="92696.A0A4R0REF9"/>
<comment type="caution">
    <text evidence="5">The sequence shown here is derived from an EMBL/GenBank/DDBJ whole genome shotgun (WGS) entry which is preliminary data.</text>
</comment>
<proteinExistence type="inferred from homology"/>
<feature type="region of interest" description="Disordered" evidence="3">
    <location>
        <begin position="104"/>
        <end position="150"/>
    </location>
</feature>
<feature type="compositionally biased region" description="Low complexity" evidence="3">
    <location>
        <begin position="1"/>
        <end position="11"/>
    </location>
</feature>
<comment type="similarity">
    <text evidence="1">Belongs to the TEC1 family.</text>
</comment>
<accession>A0A4R0REF9</accession>
<dbReference type="Pfam" id="PF01285">
    <property type="entry name" value="TEA"/>
    <property type="match status" value="1"/>
</dbReference>
<dbReference type="PROSITE" id="PS51088">
    <property type="entry name" value="TEA_2"/>
    <property type="match status" value="1"/>
</dbReference>
<keyword evidence="6" id="KW-1185">Reference proteome</keyword>
<name>A0A4R0REF9_9APHY</name>
<dbReference type="Proteomes" id="UP000292702">
    <property type="component" value="Unassembled WGS sequence"/>
</dbReference>
<feature type="compositionally biased region" description="Polar residues" evidence="3">
    <location>
        <begin position="113"/>
        <end position="125"/>
    </location>
</feature>
<sequence>MTSSSSPSSSSQKPLTASTADFRATHVPRNGETGEAVNTIVSGRKCWRIMKGKDEAVWPPALEAALIEGLEKYKPTESRSTRSLGRFPMRNKFISDYIFEKTGKRRTPKQVGSRIQQLRDTNSGKQKPREQSPESVHSKGYGYSASPSPAPAPQTNHIWIDVLSPSAGASAEMMFSPPASYLSRSAAALNAVEDFDFRTLGPRLLRNIDPTVTFTSPTPVACYSSFIVTKHDQIWATDVTPVEECQPAASGSAAPAFMYRTSLVPKLWAQLCESEEPESFTINQEIVLASDGAPPLAGSSHHQQHANTVLSSVQYHFNNAATASRALSPNPSIDGSVSSHSALSSAAIRTPDLAPDFDDFLMLEPPASLDMDLLSIPHQQHHQYHQHQHHHHHQHTSTATNNSLYLPALDDALLPPDLLYSGDDGYNSFPPSPSEVTALVDSVTWPCFDADAQQQAQLSLSCEPASGTYFPSGPAIVPAYPPAGSLFDESGISDLVPFF</sequence>
<evidence type="ECO:0000259" key="4">
    <source>
        <dbReference type="PROSITE" id="PS51088"/>
    </source>
</evidence>
<gene>
    <name evidence="5" type="ORF">EIP91_007524</name>
</gene>
<dbReference type="OrthoDB" id="10006572at2759"/>
<evidence type="ECO:0000256" key="2">
    <source>
        <dbReference type="PROSITE-ProRule" id="PRU00505"/>
    </source>
</evidence>
<dbReference type="Gene3D" id="6.10.20.40">
    <property type="entry name" value="TEA/ATTS domain"/>
    <property type="match status" value="1"/>
</dbReference>
<feature type="DNA-binding region" description="TEA" evidence="2">
    <location>
        <begin position="51"/>
        <end position="125"/>
    </location>
</feature>
<dbReference type="InterPro" id="IPR000818">
    <property type="entry name" value="TEA/ATTS_dom"/>
</dbReference>
<feature type="domain" description="TEA" evidence="4">
    <location>
        <begin position="51"/>
        <end position="125"/>
    </location>
</feature>
<organism evidence="5 6">
    <name type="scientific">Steccherinum ochraceum</name>
    <dbReference type="NCBI Taxonomy" id="92696"/>
    <lineage>
        <taxon>Eukaryota</taxon>
        <taxon>Fungi</taxon>
        <taxon>Dikarya</taxon>
        <taxon>Basidiomycota</taxon>
        <taxon>Agaricomycotina</taxon>
        <taxon>Agaricomycetes</taxon>
        <taxon>Polyporales</taxon>
        <taxon>Steccherinaceae</taxon>
        <taxon>Steccherinum</taxon>
    </lineage>
</organism>